<reference evidence="6 9" key="3">
    <citation type="submission" date="2018-07" db="EMBL/GenBank/DDBJ databases">
        <title>Genome sequence of extremly halophilic archaeon Halopelagius longus strain BC12-B1.</title>
        <authorList>
            <person name="Zhang X."/>
        </authorList>
    </citation>
    <scope>NUCLEOTIDE SEQUENCE [LARGE SCALE GENOMIC DNA]</scope>
    <source>
        <strain evidence="6 9">BC12-B1</strain>
    </source>
</reference>
<gene>
    <name evidence="6" type="ORF">DWB78_18160</name>
    <name evidence="7" type="ORF">SAMN05216278_3722</name>
</gene>
<evidence type="ECO:0000313" key="9">
    <source>
        <dbReference type="Proteomes" id="UP000255421"/>
    </source>
</evidence>
<dbReference type="SUPFAM" id="SSF52540">
    <property type="entry name" value="P-loop containing nucleoside triphosphate hydrolases"/>
    <property type="match status" value="1"/>
</dbReference>
<keyword evidence="9" id="KW-1185">Reference proteome</keyword>
<dbReference type="GO" id="GO:0005524">
    <property type="term" value="F:ATP binding"/>
    <property type="evidence" value="ECO:0007669"/>
    <property type="project" value="UniProtKB-KW"/>
</dbReference>
<comment type="similarity">
    <text evidence="1">Belongs to the ABC transporter superfamily.</text>
</comment>
<keyword evidence="4 7" id="KW-0067">ATP-binding</keyword>
<evidence type="ECO:0000256" key="2">
    <source>
        <dbReference type="ARBA" id="ARBA00022448"/>
    </source>
</evidence>
<evidence type="ECO:0000313" key="6">
    <source>
        <dbReference type="EMBL" id="RDI69695.1"/>
    </source>
</evidence>
<dbReference type="PANTHER" id="PTHR24220:SF689">
    <property type="entry name" value="LIPOPROTEIN-RELEASING SYSTEM ATP-BINDING PROTEIN LOLD"/>
    <property type="match status" value="1"/>
</dbReference>
<keyword evidence="3" id="KW-0547">Nucleotide-binding</keyword>
<evidence type="ECO:0000259" key="5">
    <source>
        <dbReference type="PROSITE" id="PS50893"/>
    </source>
</evidence>
<dbReference type="RefSeq" id="WP_092539204.1">
    <property type="nucleotide sequence ID" value="NZ_FNKQ01000006.1"/>
</dbReference>
<dbReference type="InterPro" id="IPR003439">
    <property type="entry name" value="ABC_transporter-like_ATP-bd"/>
</dbReference>
<dbReference type="GO" id="GO:0016887">
    <property type="term" value="F:ATP hydrolysis activity"/>
    <property type="evidence" value="ECO:0007669"/>
    <property type="project" value="InterPro"/>
</dbReference>
<dbReference type="GO" id="GO:0022857">
    <property type="term" value="F:transmembrane transporter activity"/>
    <property type="evidence" value="ECO:0007669"/>
    <property type="project" value="TreeGrafter"/>
</dbReference>
<protein>
    <submittedName>
        <fullName evidence="6">ABC transporter ATP-binding protein</fullName>
    </submittedName>
    <submittedName>
        <fullName evidence="7">Putative ABC transport system ATP-binding protein</fullName>
    </submittedName>
</protein>
<dbReference type="CDD" id="cd03255">
    <property type="entry name" value="ABC_MJ0796_LolCDE_FtsE"/>
    <property type="match status" value="1"/>
</dbReference>
<accession>A0A1H1GKU3</accession>
<evidence type="ECO:0000313" key="7">
    <source>
        <dbReference type="EMBL" id="SDR13508.1"/>
    </source>
</evidence>
<dbReference type="PROSITE" id="PS50893">
    <property type="entry name" value="ABC_TRANSPORTER_2"/>
    <property type="match status" value="1"/>
</dbReference>
<dbReference type="InterPro" id="IPR027417">
    <property type="entry name" value="P-loop_NTPase"/>
</dbReference>
<dbReference type="InterPro" id="IPR017911">
    <property type="entry name" value="MacB-like_ATP-bd"/>
</dbReference>
<evidence type="ECO:0000256" key="4">
    <source>
        <dbReference type="ARBA" id="ARBA00022840"/>
    </source>
</evidence>
<dbReference type="OrthoDB" id="302885at2157"/>
<dbReference type="GO" id="GO:0005886">
    <property type="term" value="C:plasma membrane"/>
    <property type="evidence" value="ECO:0007669"/>
    <property type="project" value="TreeGrafter"/>
</dbReference>
<reference evidence="7" key="2">
    <citation type="submission" date="2016-10" db="EMBL/GenBank/DDBJ databases">
        <authorList>
            <person name="de Groot N.N."/>
        </authorList>
    </citation>
    <scope>NUCLEOTIDE SEQUENCE [LARGE SCALE GENOMIC DNA]</scope>
    <source>
        <strain evidence="7">CGMCC 1.12397</strain>
    </source>
</reference>
<dbReference type="InterPro" id="IPR017871">
    <property type="entry name" value="ABC_transporter-like_CS"/>
</dbReference>
<dbReference type="PROSITE" id="PS00211">
    <property type="entry name" value="ABC_TRANSPORTER_1"/>
    <property type="match status" value="1"/>
</dbReference>
<dbReference type="Gene3D" id="3.40.50.300">
    <property type="entry name" value="P-loop containing nucleotide triphosphate hydrolases"/>
    <property type="match status" value="1"/>
</dbReference>
<dbReference type="Proteomes" id="UP000199289">
    <property type="component" value="Unassembled WGS sequence"/>
</dbReference>
<name>A0A1H1GKU3_9EURY</name>
<proteinExistence type="inferred from homology"/>
<dbReference type="Pfam" id="PF00005">
    <property type="entry name" value="ABC_tran"/>
    <property type="match status" value="1"/>
</dbReference>
<dbReference type="Proteomes" id="UP000255421">
    <property type="component" value="Unassembled WGS sequence"/>
</dbReference>
<evidence type="ECO:0000256" key="3">
    <source>
        <dbReference type="ARBA" id="ARBA00022741"/>
    </source>
</evidence>
<sequence>MERETRARTIESDTASERETLLRCVDVVQEYRRGGDGSFLPWRERAGVTVRALDGVSLGVREGEFVGIEGPSGSGKSTLVHLLAGLLTPTSGRVELAGVDISDRSARERSRLRHRNVGLVFQRFQLLPSLSARANVALPLVQSGVSKRERRERAFDLLERVGLGDRATHTPGQLSGGEQQRVAIARALVTDPPVLLMDEPTGELDRETGSNILDHVIEFSDDRVVVVASHDEKVLDRTDRRVRLVDGRRDDAP</sequence>
<dbReference type="EMBL" id="FNKQ01000006">
    <property type="protein sequence ID" value="SDR13508.1"/>
    <property type="molecule type" value="Genomic_DNA"/>
</dbReference>
<feature type="domain" description="ABC transporter" evidence="5">
    <location>
        <begin position="22"/>
        <end position="252"/>
    </location>
</feature>
<dbReference type="AlphaFoldDB" id="A0A1H1GKU3"/>
<dbReference type="SMART" id="SM00382">
    <property type="entry name" value="AAA"/>
    <property type="match status" value="1"/>
</dbReference>
<dbReference type="PANTHER" id="PTHR24220">
    <property type="entry name" value="IMPORT ATP-BINDING PROTEIN"/>
    <property type="match status" value="1"/>
</dbReference>
<evidence type="ECO:0000313" key="8">
    <source>
        <dbReference type="Proteomes" id="UP000199289"/>
    </source>
</evidence>
<dbReference type="InterPro" id="IPR015854">
    <property type="entry name" value="ABC_transpr_LolD-like"/>
</dbReference>
<reference evidence="8" key="1">
    <citation type="submission" date="2016-10" db="EMBL/GenBank/DDBJ databases">
        <authorList>
            <person name="Varghese N."/>
            <person name="Submissions S."/>
        </authorList>
    </citation>
    <scope>NUCLEOTIDE SEQUENCE [LARGE SCALE GENOMIC DNA]</scope>
    <source>
        <strain evidence="8">CGMCC 1.12397</strain>
    </source>
</reference>
<dbReference type="InterPro" id="IPR003593">
    <property type="entry name" value="AAA+_ATPase"/>
</dbReference>
<keyword evidence="2" id="KW-0813">Transport</keyword>
<dbReference type="EMBL" id="QQST01000004">
    <property type="protein sequence ID" value="RDI69695.1"/>
    <property type="molecule type" value="Genomic_DNA"/>
</dbReference>
<evidence type="ECO:0000256" key="1">
    <source>
        <dbReference type="ARBA" id="ARBA00005417"/>
    </source>
</evidence>
<organism evidence="7 8">
    <name type="scientific">Halopelagius longus</name>
    <dbReference type="NCBI Taxonomy" id="1236180"/>
    <lineage>
        <taxon>Archaea</taxon>
        <taxon>Methanobacteriati</taxon>
        <taxon>Methanobacteriota</taxon>
        <taxon>Stenosarchaea group</taxon>
        <taxon>Halobacteria</taxon>
        <taxon>Halobacteriales</taxon>
        <taxon>Haloferacaceae</taxon>
    </lineage>
</organism>